<accession>A0A402B3A5</accession>
<organism evidence="2 3">
    <name type="scientific">Dictyobacter alpinus</name>
    <dbReference type="NCBI Taxonomy" id="2014873"/>
    <lineage>
        <taxon>Bacteria</taxon>
        <taxon>Bacillati</taxon>
        <taxon>Chloroflexota</taxon>
        <taxon>Ktedonobacteria</taxon>
        <taxon>Ktedonobacterales</taxon>
        <taxon>Dictyobacteraceae</taxon>
        <taxon>Dictyobacter</taxon>
    </lineage>
</organism>
<keyword evidence="3" id="KW-1185">Reference proteome</keyword>
<name>A0A402B3A5_9CHLR</name>
<comment type="caution">
    <text evidence="2">The sequence shown here is derived from an EMBL/GenBank/DDBJ whole genome shotgun (WGS) entry which is preliminary data.</text>
</comment>
<gene>
    <name evidence="2" type="ORF">KDA_13100</name>
</gene>
<dbReference type="RefSeq" id="WP_126626366.1">
    <property type="nucleotide sequence ID" value="NZ_BIFT01000001.1"/>
</dbReference>
<dbReference type="AlphaFoldDB" id="A0A402B3A5"/>
<dbReference type="Proteomes" id="UP000287171">
    <property type="component" value="Unassembled WGS sequence"/>
</dbReference>
<reference evidence="3" key="1">
    <citation type="submission" date="2018-12" db="EMBL/GenBank/DDBJ databases">
        <title>Tengunoibacter tsumagoiensis gen. nov., sp. nov., Dictyobacter kobayashii sp. nov., D. alpinus sp. nov., and D. joshuensis sp. nov. and description of Dictyobacteraceae fam. nov. within the order Ktedonobacterales isolated from Tengu-no-mugimeshi.</title>
        <authorList>
            <person name="Wang C.M."/>
            <person name="Zheng Y."/>
            <person name="Sakai Y."/>
            <person name="Toyoda A."/>
            <person name="Minakuchi Y."/>
            <person name="Abe K."/>
            <person name="Yokota A."/>
            <person name="Yabe S."/>
        </authorList>
    </citation>
    <scope>NUCLEOTIDE SEQUENCE [LARGE SCALE GENOMIC DNA]</scope>
    <source>
        <strain evidence="3">Uno16</strain>
    </source>
</reference>
<dbReference type="EMBL" id="BIFT01000001">
    <property type="protein sequence ID" value="GCE25826.1"/>
    <property type="molecule type" value="Genomic_DNA"/>
</dbReference>
<evidence type="ECO:0000313" key="3">
    <source>
        <dbReference type="Proteomes" id="UP000287171"/>
    </source>
</evidence>
<feature type="compositionally biased region" description="Low complexity" evidence="1">
    <location>
        <begin position="61"/>
        <end position="71"/>
    </location>
</feature>
<evidence type="ECO:0008006" key="4">
    <source>
        <dbReference type="Google" id="ProtNLM"/>
    </source>
</evidence>
<evidence type="ECO:0000313" key="2">
    <source>
        <dbReference type="EMBL" id="GCE25826.1"/>
    </source>
</evidence>
<feature type="region of interest" description="Disordered" evidence="1">
    <location>
        <begin position="49"/>
        <end position="73"/>
    </location>
</feature>
<sequence length="320" mass="34788">MAYPSGWPVIPRLIVKRERWPDGHSVRGIPLVYRSQEVVPDQPVLRISTNTNVSEHEKSPSSHASSKSTSEIDIPSGLHGRVIGFTPRNGVVIESHAVLLQGIVGAGRQVAGVLTMWRTPSNYVSQPIPPGAILVVPGQLSFALLHQALNSGVVGVVASSITLRDLEGFLRTDYLHLVKTSDSEQAQEQLPPLTILLTEGIGSATMPIHILNLLRQYQGSVALLSGALSLREGLSPELVISIPLSEIEKDWQAIQPDITLSLGSQVRISSGERTGTTGMVDYFFVYEQLFPSGIRARAVRLRLEDGSFEVVPLTMVERIS</sequence>
<proteinExistence type="predicted"/>
<dbReference type="OrthoDB" id="142074at2"/>
<protein>
    <recommendedName>
        <fullName evidence="4">KOW domain-containing protein</fullName>
    </recommendedName>
</protein>
<evidence type="ECO:0000256" key="1">
    <source>
        <dbReference type="SAM" id="MobiDB-lite"/>
    </source>
</evidence>